<protein>
    <submittedName>
        <fullName evidence="2">Uncharacterized protein</fullName>
    </submittedName>
</protein>
<organism evidence="2 3">
    <name type="scientific">Actinokineospora bangkokensis</name>
    <dbReference type="NCBI Taxonomy" id="1193682"/>
    <lineage>
        <taxon>Bacteria</taxon>
        <taxon>Bacillati</taxon>
        <taxon>Actinomycetota</taxon>
        <taxon>Actinomycetes</taxon>
        <taxon>Pseudonocardiales</taxon>
        <taxon>Pseudonocardiaceae</taxon>
        <taxon>Actinokineospora</taxon>
    </lineage>
</organism>
<gene>
    <name evidence="2" type="ORF">BJP25_18920</name>
</gene>
<accession>A0A1Q9LLZ5</accession>
<name>A0A1Q9LLZ5_9PSEU</name>
<proteinExistence type="predicted"/>
<sequence>MTTNDANETTWHLAQRPSEVKNAAIIMWVQVGISTLGLLILVGIVNGVAVDLSALAVPLLIGAAGIAVLAVAAANLPQARKWAWVLALVGEGLVILDRLIGLVDGTVNLFYIVGIVLPVIVIVQLVKTRAWFTR</sequence>
<feature type="transmembrane region" description="Helical" evidence="1">
    <location>
        <begin position="109"/>
        <end position="126"/>
    </location>
</feature>
<dbReference type="STRING" id="1193682.BJP25_18920"/>
<keyword evidence="1" id="KW-0472">Membrane</keyword>
<keyword evidence="3" id="KW-1185">Reference proteome</keyword>
<reference evidence="2 3" key="1">
    <citation type="submission" date="2016-10" db="EMBL/GenBank/DDBJ databases">
        <title>The Draft Genome Sequence of Actinokineospora bangkokensis 44EHWT reveals the biosynthetic pathway of antifungal compounds Thailandins with unusual extender unit butylmalonyl-CoA.</title>
        <authorList>
            <person name="Greule A."/>
            <person name="Intra B."/>
            <person name="Flemming S."/>
            <person name="Rommel M.G."/>
            <person name="Panbangred W."/>
            <person name="Bechthold A."/>
        </authorList>
    </citation>
    <scope>NUCLEOTIDE SEQUENCE [LARGE SCALE GENOMIC DNA]</scope>
    <source>
        <strain evidence="2 3">44EHW</strain>
    </source>
</reference>
<evidence type="ECO:0000313" key="2">
    <source>
        <dbReference type="EMBL" id="OLR93029.1"/>
    </source>
</evidence>
<evidence type="ECO:0000256" key="1">
    <source>
        <dbReference type="SAM" id="Phobius"/>
    </source>
</evidence>
<evidence type="ECO:0000313" key="3">
    <source>
        <dbReference type="Proteomes" id="UP000186040"/>
    </source>
</evidence>
<keyword evidence="1" id="KW-0812">Transmembrane</keyword>
<comment type="caution">
    <text evidence="2">The sequence shown here is derived from an EMBL/GenBank/DDBJ whole genome shotgun (WGS) entry which is preliminary data.</text>
</comment>
<keyword evidence="1" id="KW-1133">Transmembrane helix</keyword>
<feature type="transmembrane region" description="Helical" evidence="1">
    <location>
        <begin position="55"/>
        <end position="76"/>
    </location>
</feature>
<dbReference type="AlphaFoldDB" id="A0A1Q9LLZ5"/>
<feature type="transmembrane region" description="Helical" evidence="1">
    <location>
        <begin position="25"/>
        <end position="49"/>
    </location>
</feature>
<dbReference type="Proteomes" id="UP000186040">
    <property type="component" value="Unassembled WGS sequence"/>
</dbReference>
<feature type="transmembrane region" description="Helical" evidence="1">
    <location>
        <begin position="83"/>
        <end position="103"/>
    </location>
</feature>
<dbReference type="RefSeq" id="WP_075975295.1">
    <property type="nucleotide sequence ID" value="NZ_MKQR01000013.1"/>
</dbReference>
<dbReference type="EMBL" id="MKQR01000013">
    <property type="protein sequence ID" value="OLR93029.1"/>
    <property type="molecule type" value="Genomic_DNA"/>
</dbReference>